<evidence type="ECO:0000256" key="4">
    <source>
        <dbReference type="ARBA" id="ARBA00023242"/>
    </source>
</evidence>
<dbReference type="GO" id="GO:0046983">
    <property type="term" value="F:protein dimerization activity"/>
    <property type="evidence" value="ECO:0007669"/>
    <property type="project" value="InterPro"/>
</dbReference>
<dbReference type="OrthoDB" id="1917523at2759"/>
<dbReference type="PaxDb" id="4113-PGSC0003DMT400071914"/>
<dbReference type="Pfam" id="PF22754">
    <property type="entry name" value="bHLH-TF_ACT-like_plant"/>
    <property type="match status" value="1"/>
</dbReference>
<dbReference type="InterPro" id="IPR054502">
    <property type="entry name" value="bHLH-TF_ACT-like_plant"/>
</dbReference>
<evidence type="ECO:0000313" key="6">
    <source>
        <dbReference type="EnsemblPlants" id="PGSC0003DMT400071914"/>
    </source>
</evidence>
<proteinExistence type="predicted"/>
<evidence type="ECO:0000256" key="2">
    <source>
        <dbReference type="ARBA" id="ARBA00023015"/>
    </source>
</evidence>
<evidence type="ECO:0000256" key="1">
    <source>
        <dbReference type="ARBA" id="ARBA00004123"/>
    </source>
</evidence>
<dbReference type="EnsemblPlants" id="PGSC0003DMT400071914">
    <property type="protein sequence ID" value="PGSC0003DMT400071914"/>
    <property type="gene ID" value="PGSC0003DMG400027979"/>
</dbReference>
<evidence type="ECO:0000259" key="5">
    <source>
        <dbReference type="Pfam" id="PF22754"/>
    </source>
</evidence>
<reference evidence="6" key="2">
    <citation type="submission" date="2015-06" db="UniProtKB">
        <authorList>
            <consortium name="EnsemblPlants"/>
        </authorList>
    </citation>
    <scope>IDENTIFICATION</scope>
    <source>
        <strain evidence="6">DM1-3 516 R44</strain>
    </source>
</reference>
<dbReference type="ExpressionAtlas" id="M1CPH7">
    <property type="expression patterns" value="baseline and differential"/>
</dbReference>
<dbReference type="GeneID" id="102583721"/>
<reference evidence="7" key="1">
    <citation type="journal article" date="2011" name="Nature">
        <title>Genome sequence and analysis of the tuber crop potato.</title>
        <authorList>
            <consortium name="The Potato Genome Sequencing Consortium"/>
        </authorList>
    </citation>
    <scope>NUCLEOTIDE SEQUENCE [LARGE SCALE GENOMIC DNA]</scope>
    <source>
        <strain evidence="7">cv. DM1-3 516 R44</strain>
    </source>
</reference>
<dbReference type="eggNOG" id="ENOG502RY4X">
    <property type="taxonomic scope" value="Eukaryota"/>
</dbReference>
<gene>
    <name evidence="6" type="primary">LOC102583721</name>
</gene>
<feature type="domain" description="Plant bHLH transcription factor ACT-like" evidence="5">
    <location>
        <begin position="74"/>
        <end position="151"/>
    </location>
</feature>
<keyword evidence="7" id="KW-1185">Reference proteome</keyword>
<dbReference type="Gene3D" id="4.10.280.10">
    <property type="entry name" value="Helix-loop-helix DNA-binding domain"/>
    <property type="match status" value="1"/>
</dbReference>
<evidence type="ECO:0000256" key="3">
    <source>
        <dbReference type="ARBA" id="ARBA00023163"/>
    </source>
</evidence>
<dbReference type="FunCoup" id="M1CPH7">
    <property type="interactions" value="687"/>
</dbReference>
<dbReference type="HOGENOM" id="CLU_121145_0_0_1"/>
<dbReference type="RefSeq" id="XP_006366579.1">
    <property type="nucleotide sequence ID" value="XM_006366517.2"/>
</dbReference>
<dbReference type="InParanoid" id="M1CPH7"/>
<dbReference type="SMR" id="M1CPH7"/>
<dbReference type="Gramene" id="PGSC0003DMT400071914">
    <property type="protein sequence ID" value="PGSC0003DMT400071914"/>
    <property type="gene ID" value="PGSC0003DMG400027979"/>
</dbReference>
<dbReference type="GO" id="GO:0006355">
    <property type="term" value="P:regulation of DNA-templated transcription"/>
    <property type="evidence" value="ECO:0000318"/>
    <property type="project" value="GO_Central"/>
</dbReference>
<accession>M1CPH7</accession>
<protein>
    <submittedName>
        <fullName evidence="6">DNA binding protein</fullName>
    </submittedName>
</protein>
<dbReference type="GO" id="GO:0005634">
    <property type="term" value="C:nucleus"/>
    <property type="evidence" value="ECO:0000318"/>
    <property type="project" value="GO_Central"/>
</dbReference>
<comment type="subcellular location">
    <subcellularLocation>
        <location evidence="1">Nucleus</location>
    </subcellularLocation>
</comment>
<dbReference type="Proteomes" id="UP000011115">
    <property type="component" value="Unassembled WGS sequence"/>
</dbReference>
<dbReference type="KEGG" id="sot:102583721"/>
<dbReference type="OMA" id="HAMGLEN"/>
<dbReference type="PANTHER" id="PTHR31945:SF5">
    <property type="entry name" value="TRANSCRIPTION FACTOR SCREAM-LIKE PROTEIN"/>
    <property type="match status" value="1"/>
</dbReference>
<sequence length="160" mass="17989">MVSREQKRASVLHDKLQLLRSITKSHALSESSIIVDASKYIQELKQKVERLNEDITTTTTPQTNSNNKTSSWPQIEVETLEKGFLVNVYSERSCPGLLVSILQVLEDLSLNVLEARVSCTDTFRLQAFGGEDEETMINAQVVTEAVFEAIKNWSESKEQG</sequence>
<dbReference type="AlphaFoldDB" id="M1CPH7"/>
<dbReference type="GO" id="GO:0003700">
    <property type="term" value="F:DNA-binding transcription factor activity"/>
    <property type="evidence" value="ECO:0000318"/>
    <property type="project" value="GO_Central"/>
</dbReference>
<keyword evidence="3" id="KW-0804">Transcription</keyword>
<name>M1CPH7_SOLTU</name>
<dbReference type="InterPro" id="IPR036638">
    <property type="entry name" value="HLH_DNA-bd_sf"/>
</dbReference>
<evidence type="ECO:0000313" key="7">
    <source>
        <dbReference type="Proteomes" id="UP000011115"/>
    </source>
</evidence>
<keyword evidence="4" id="KW-0539">Nucleus</keyword>
<dbReference type="GO" id="GO:0043565">
    <property type="term" value="F:sequence-specific DNA binding"/>
    <property type="evidence" value="ECO:0000318"/>
    <property type="project" value="GO_Central"/>
</dbReference>
<dbReference type="InterPro" id="IPR051358">
    <property type="entry name" value="TF_AMS/ICE1/BHLH6-like"/>
</dbReference>
<organism evidence="6 7">
    <name type="scientific">Solanum tuberosum</name>
    <name type="common">Potato</name>
    <dbReference type="NCBI Taxonomy" id="4113"/>
    <lineage>
        <taxon>Eukaryota</taxon>
        <taxon>Viridiplantae</taxon>
        <taxon>Streptophyta</taxon>
        <taxon>Embryophyta</taxon>
        <taxon>Tracheophyta</taxon>
        <taxon>Spermatophyta</taxon>
        <taxon>Magnoliopsida</taxon>
        <taxon>eudicotyledons</taxon>
        <taxon>Gunneridae</taxon>
        <taxon>Pentapetalae</taxon>
        <taxon>asterids</taxon>
        <taxon>lamiids</taxon>
        <taxon>Solanales</taxon>
        <taxon>Solanaceae</taxon>
        <taxon>Solanoideae</taxon>
        <taxon>Solaneae</taxon>
        <taxon>Solanum</taxon>
    </lineage>
</organism>
<dbReference type="SUPFAM" id="SSF47459">
    <property type="entry name" value="HLH, helix-loop-helix DNA-binding domain"/>
    <property type="match status" value="1"/>
</dbReference>
<dbReference type="PANTHER" id="PTHR31945">
    <property type="entry name" value="TRANSCRIPTION FACTOR SCREAM2-RELATED"/>
    <property type="match status" value="1"/>
</dbReference>
<keyword evidence="2" id="KW-0805">Transcription regulation</keyword>